<dbReference type="CDD" id="cd00326">
    <property type="entry name" value="alpha_CA"/>
    <property type="match status" value="1"/>
</dbReference>
<dbReference type="PROSITE" id="PS51144">
    <property type="entry name" value="ALPHA_CA_2"/>
    <property type="match status" value="1"/>
</dbReference>
<proteinExistence type="inferred from homology"/>
<dbReference type="Pfam" id="PF00194">
    <property type="entry name" value="Carb_anhydrase"/>
    <property type="match status" value="1"/>
</dbReference>
<evidence type="ECO:0000259" key="7">
    <source>
        <dbReference type="PROSITE" id="PS51144"/>
    </source>
</evidence>
<dbReference type="AlphaFoldDB" id="A0A3P6UT62"/>
<gene>
    <name evidence="8" type="ORF">DILT_LOCUS3247</name>
</gene>
<dbReference type="OrthoDB" id="429145at2759"/>
<protein>
    <recommendedName>
        <fullName evidence="2">carbonic anhydrase</fullName>
        <ecNumber evidence="2">4.2.1.1</ecNumber>
    </recommendedName>
</protein>
<dbReference type="InterPro" id="IPR001148">
    <property type="entry name" value="CA_dom"/>
</dbReference>
<keyword evidence="9" id="KW-1185">Reference proteome</keyword>
<dbReference type="EMBL" id="UYRU01043358">
    <property type="protein sequence ID" value="VDK81544.1"/>
    <property type="molecule type" value="Genomic_DNA"/>
</dbReference>
<organism evidence="8 9">
    <name type="scientific">Dibothriocephalus latus</name>
    <name type="common">Fish tapeworm</name>
    <name type="synonym">Diphyllobothrium latum</name>
    <dbReference type="NCBI Taxonomy" id="60516"/>
    <lineage>
        <taxon>Eukaryota</taxon>
        <taxon>Metazoa</taxon>
        <taxon>Spiralia</taxon>
        <taxon>Lophotrochozoa</taxon>
        <taxon>Platyhelminthes</taxon>
        <taxon>Cestoda</taxon>
        <taxon>Eucestoda</taxon>
        <taxon>Diphyllobothriidea</taxon>
        <taxon>Diphyllobothriidae</taxon>
        <taxon>Dibothriocephalus</taxon>
    </lineage>
</organism>
<evidence type="ECO:0000313" key="8">
    <source>
        <dbReference type="EMBL" id="VDK81544.1"/>
    </source>
</evidence>
<comment type="similarity">
    <text evidence="1">Belongs to the alpha-carbonic anhydrase family.</text>
</comment>
<dbReference type="SUPFAM" id="SSF51069">
    <property type="entry name" value="Carbonic anhydrase"/>
    <property type="match status" value="1"/>
</dbReference>
<evidence type="ECO:0000256" key="2">
    <source>
        <dbReference type="ARBA" id="ARBA00012925"/>
    </source>
</evidence>
<dbReference type="SMART" id="SM01057">
    <property type="entry name" value="Carb_anhydrase"/>
    <property type="match status" value="1"/>
</dbReference>
<evidence type="ECO:0000256" key="6">
    <source>
        <dbReference type="ARBA" id="ARBA00048348"/>
    </source>
</evidence>
<evidence type="ECO:0000256" key="4">
    <source>
        <dbReference type="ARBA" id="ARBA00022833"/>
    </source>
</evidence>
<keyword evidence="4" id="KW-0862">Zinc</keyword>
<dbReference type="Gene3D" id="3.10.200.10">
    <property type="entry name" value="Alpha carbonic anhydrase"/>
    <property type="match status" value="1"/>
</dbReference>
<dbReference type="PANTHER" id="PTHR18952:SF265">
    <property type="entry name" value="CARBONIC ANHYDRASE"/>
    <property type="match status" value="1"/>
</dbReference>
<dbReference type="PANTHER" id="PTHR18952">
    <property type="entry name" value="CARBONIC ANHYDRASE"/>
    <property type="match status" value="1"/>
</dbReference>
<evidence type="ECO:0000256" key="1">
    <source>
        <dbReference type="ARBA" id="ARBA00010718"/>
    </source>
</evidence>
<evidence type="ECO:0000256" key="5">
    <source>
        <dbReference type="ARBA" id="ARBA00023239"/>
    </source>
</evidence>
<keyword evidence="5" id="KW-0456">Lyase</keyword>
<dbReference type="GO" id="GO:0008270">
    <property type="term" value="F:zinc ion binding"/>
    <property type="evidence" value="ECO:0007669"/>
    <property type="project" value="InterPro"/>
</dbReference>
<sequence length="116" mass="12896">MHIVGQSSMYPEMRTAVTAPGGLVVIGVFFQLTTDHSKSSLSKMGNLLSKIDQLTYAGSTVNLQYFDPAVMLPENTDRFFRYQGSLTTPPCTENVQWTMMREPLYVTNSDVGSHLV</sequence>
<name>A0A3P6UT62_DIBLA</name>
<dbReference type="GO" id="GO:0004089">
    <property type="term" value="F:carbonate dehydratase activity"/>
    <property type="evidence" value="ECO:0007669"/>
    <property type="project" value="UniProtKB-EC"/>
</dbReference>
<dbReference type="EC" id="4.2.1.1" evidence="2"/>
<dbReference type="InterPro" id="IPR023561">
    <property type="entry name" value="Carbonic_anhydrase_a-class"/>
</dbReference>
<dbReference type="InterPro" id="IPR036398">
    <property type="entry name" value="CA_dom_sf"/>
</dbReference>
<dbReference type="Proteomes" id="UP000281553">
    <property type="component" value="Unassembled WGS sequence"/>
</dbReference>
<accession>A0A3P6UT62</accession>
<keyword evidence="3" id="KW-0479">Metal-binding</keyword>
<evidence type="ECO:0000256" key="3">
    <source>
        <dbReference type="ARBA" id="ARBA00022723"/>
    </source>
</evidence>
<comment type="catalytic activity">
    <reaction evidence="6">
        <text>hydrogencarbonate + H(+) = CO2 + H2O</text>
        <dbReference type="Rhea" id="RHEA:10748"/>
        <dbReference type="ChEBI" id="CHEBI:15377"/>
        <dbReference type="ChEBI" id="CHEBI:15378"/>
        <dbReference type="ChEBI" id="CHEBI:16526"/>
        <dbReference type="ChEBI" id="CHEBI:17544"/>
        <dbReference type="EC" id="4.2.1.1"/>
    </reaction>
</comment>
<dbReference type="GO" id="GO:0005886">
    <property type="term" value="C:plasma membrane"/>
    <property type="evidence" value="ECO:0007669"/>
    <property type="project" value="TreeGrafter"/>
</dbReference>
<reference evidence="8 9" key="1">
    <citation type="submission" date="2018-11" db="EMBL/GenBank/DDBJ databases">
        <authorList>
            <consortium name="Pathogen Informatics"/>
        </authorList>
    </citation>
    <scope>NUCLEOTIDE SEQUENCE [LARGE SCALE GENOMIC DNA]</scope>
</reference>
<evidence type="ECO:0000313" key="9">
    <source>
        <dbReference type="Proteomes" id="UP000281553"/>
    </source>
</evidence>
<feature type="domain" description="Alpha-carbonic anhydrase" evidence="7">
    <location>
        <begin position="1"/>
        <end position="116"/>
    </location>
</feature>